<dbReference type="EMBL" id="VSRR010001798">
    <property type="protein sequence ID" value="MPC27759.1"/>
    <property type="molecule type" value="Genomic_DNA"/>
</dbReference>
<feature type="compositionally biased region" description="Basic and acidic residues" evidence="1">
    <location>
        <begin position="13"/>
        <end position="35"/>
    </location>
</feature>
<gene>
    <name evidence="2" type="ORF">E2C01_020939</name>
</gene>
<dbReference type="Proteomes" id="UP000324222">
    <property type="component" value="Unassembled WGS sequence"/>
</dbReference>
<proteinExistence type="predicted"/>
<evidence type="ECO:0000313" key="3">
    <source>
        <dbReference type="Proteomes" id="UP000324222"/>
    </source>
</evidence>
<keyword evidence="3" id="KW-1185">Reference proteome</keyword>
<reference evidence="2 3" key="1">
    <citation type="submission" date="2019-05" db="EMBL/GenBank/DDBJ databases">
        <title>Another draft genome of Portunus trituberculatus and its Hox gene families provides insights of decapod evolution.</title>
        <authorList>
            <person name="Jeong J.-H."/>
            <person name="Song I."/>
            <person name="Kim S."/>
            <person name="Choi T."/>
            <person name="Kim D."/>
            <person name="Ryu S."/>
            <person name="Kim W."/>
        </authorList>
    </citation>
    <scope>NUCLEOTIDE SEQUENCE [LARGE SCALE GENOMIC DNA]</scope>
    <source>
        <tissue evidence="2">Muscle</tissue>
    </source>
</reference>
<comment type="caution">
    <text evidence="2">The sequence shown here is derived from an EMBL/GenBank/DDBJ whole genome shotgun (WGS) entry which is preliminary data.</text>
</comment>
<evidence type="ECO:0000256" key="1">
    <source>
        <dbReference type="SAM" id="MobiDB-lite"/>
    </source>
</evidence>
<feature type="region of interest" description="Disordered" evidence="1">
    <location>
        <begin position="1"/>
        <end position="37"/>
    </location>
</feature>
<sequence>MEKEQDGQWLGSGERREETISGEEREECEGKDKAGRTNLSHTVSQFLDLLLKVILPLSSLKREVGQVREEDKAGNTC</sequence>
<protein>
    <submittedName>
        <fullName evidence="2">Uncharacterized protein</fullName>
    </submittedName>
</protein>
<accession>A0A5B7E2Y0</accession>
<name>A0A5B7E2Y0_PORTR</name>
<dbReference type="AlphaFoldDB" id="A0A5B7E2Y0"/>
<evidence type="ECO:0000313" key="2">
    <source>
        <dbReference type="EMBL" id="MPC27759.1"/>
    </source>
</evidence>
<organism evidence="2 3">
    <name type="scientific">Portunus trituberculatus</name>
    <name type="common">Swimming crab</name>
    <name type="synonym">Neptunus trituberculatus</name>
    <dbReference type="NCBI Taxonomy" id="210409"/>
    <lineage>
        <taxon>Eukaryota</taxon>
        <taxon>Metazoa</taxon>
        <taxon>Ecdysozoa</taxon>
        <taxon>Arthropoda</taxon>
        <taxon>Crustacea</taxon>
        <taxon>Multicrustacea</taxon>
        <taxon>Malacostraca</taxon>
        <taxon>Eumalacostraca</taxon>
        <taxon>Eucarida</taxon>
        <taxon>Decapoda</taxon>
        <taxon>Pleocyemata</taxon>
        <taxon>Brachyura</taxon>
        <taxon>Eubrachyura</taxon>
        <taxon>Portunoidea</taxon>
        <taxon>Portunidae</taxon>
        <taxon>Portuninae</taxon>
        <taxon>Portunus</taxon>
    </lineage>
</organism>